<evidence type="ECO:0000313" key="2">
    <source>
        <dbReference type="Proteomes" id="UP000037247"/>
    </source>
</evidence>
<dbReference type="Proteomes" id="UP000037247">
    <property type="component" value="Unassembled WGS sequence"/>
</dbReference>
<reference evidence="1 2" key="1">
    <citation type="submission" date="2015-05" db="EMBL/GenBank/DDBJ databases">
        <title>Draft genome sequence of the bacterium Gordonia jacobaea a new member of the Gordonia genus.</title>
        <authorList>
            <person name="Jimenez-Galisteo G."/>
            <person name="Dominguez A."/>
            <person name="Munoz E."/>
            <person name="Vinas M."/>
        </authorList>
    </citation>
    <scope>NUCLEOTIDE SEQUENCE [LARGE SCALE GENOMIC DNA]</scope>
    <source>
        <strain evidence="2">mv1</strain>
    </source>
</reference>
<gene>
    <name evidence="1" type="ORF">ABW18_11995</name>
</gene>
<keyword evidence="2" id="KW-1185">Reference proteome</keyword>
<organism evidence="1 2">
    <name type="scientific">Gordonia jacobaea</name>
    <dbReference type="NCBI Taxonomy" id="122202"/>
    <lineage>
        <taxon>Bacteria</taxon>
        <taxon>Bacillati</taxon>
        <taxon>Actinomycetota</taxon>
        <taxon>Actinomycetes</taxon>
        <taxon>Mycobacteriales</taxon>
        <taxon>Gordoniaceae</taxon>
        <taxon>Gordonia</taxon>
    </lineage>
</organism>
<evidence type="ECO:0000313" key="1">
    <source>
        <dbReference type="EMBL" id="KNA91027.1"/>
    </source>
</evidence>
<accession>A0ABR5IBM2</accession>
<protein>
    <submittedName>
        <fullName evidence="1">Uncharacterized protein</fullName>
    </submittedName>
</protein>
<sequence>MNADEIRASFYGTWHATYLEADGLTPEESRGLPQVWRDLLAAGECAAESVAALWREACPRLPRVADYLEDNVIQVGLSRMTTPHHAVRDLRRENHADDDTTEIALVYITRDLDHVAPFNAWIGRQPFRQELPPWWGSVRSVLGDLATTLHDGLMLDSWDQGLLAVRDMPTMSELWIDYVDPDAEMIYVHREGDYQAAVPRDQWPDFSQLRVIAEGTSNRAWAVDQRQADNTGWGDGADTLEPISDLALAIEDMLCELMTAKT</sequence>
<dbReference type="EMBL" id="LDTZ01000017">
    <property type="protein sequence ID" value="KNA91027.1"/>
    <property type="molecule type" value="Genomic_DNA"/>
</dbReference>
<dbReference type="RefSeq" id="WP_049699200.1">
    <property type="nucleotide sequence ID" value="NZ_LDTZ01000017.1"/>
</dbReference>
<name>A0ABR5IBM2_9ACTN</name>
<comment type="caution">
    <text evidence="1">The sequence shown here is derived from an EMBL/GenBank/DDBJ whole genome shotgun (WGS) entry which is preliminary data.</text>
</comment>
<proteinExistence type="predicted"/>